<evidence type="ECO:0000256" key="2">
    <source>
        <dbReference type="ARBA" id="ARBA00007870"/>
    </source>
</evidence>
<dbReference type="InterPro" id="IPR013332">
    <property type="entry name" value="KPR_N"/>
</dbReference>
<evidence type="ECO:0000256" key="8">
    <source>
        <dbReference type="ARBA" id="ARBA00032024"/>
    </source>
</evidence>
<evidence type="ECO:0000256" key="5">
    <source>
        <dbReference type="ARBA" id="ARBA00022655"/>
    </source>
</evidence>
<dbReference type="Proteomes" id="UP000594430">
    <property type="component" value="Chromosome"/>
</dbReference>
<dbReference type="PANTHER" id="PTHR43765">
    <property type="entry name" value="2-DEHYDROPANTOATE 2-REDUCTASE-RELATED"/>
    <property type="match status" value="1"/>
</dbReference>
<evidence type="ECO:0000256" key="3">
    <source>
        <dbReference type="ARBA" id="ARBA00013014"/>
    </source>
</evidence>
<protein>
    <recommendedName>
        <fullName evidence="4 10">2-dehydropantoate 2-reductase</fullName>
        <ecNumber evidence="3 10">1.1.1.169</ecNumber>
    </recommendedName>
    <alternativeName>
        <fullName evidence="8 10">Ketopantoate reductase</fullName>
    </alternativeName>
</protein>
<comment type="function">
    <text evidence="10">Catalyzes the NADPH-dependent reduction of ketopantoate into pantoic acid.</text>
</comment>
<dbReference type="RefSeq" id="WP_027914489.1">
    <property type="nucleotide sequence ID" value="NZ_BQHM01000018.1"/>
</dbReference>
<dbReference type="InterPro" id="IPR013752">
    <property type="entry name" value="KPA_reductase"/>
</dbReference>
<dbReference type="InterPro" id="IPR050838">
    <property type="entry name" value="Ketopantoate_reductase"/>
</dbReference>
<evidence type="ECO:0000256" key="1">
    <source>
        <dbReference type="ARBA" id="ARBA00004994"/>
    </source>
</evidence>
<comment type="similarity">
    <text evidence="2 10">Belongs to the ketopantoate reductase family.</text>
</comment>
<dbReference type="GeneID" id="93440908"/>
<comment type="catalytic activity">
    <reaction evidence="9 10">
        <text>(R)-pantoate + NADP(+) = 2-dehydropantoate + NADPH + H(+)</text>
        <dbReference type="Rhea" id="RHEA:16233"/>
        <dbReference type="ChEBI" id="CHEBI:11561"/>
        <dbReference type="ChEBI" id="CHEBI:15378"/>
        <dbReference type="ChEBI" id="CHEBI:15980"/>
        <dbReference type="ChEBI" id="CHEBI:57783"/>
        <dbReference type="ChEBI" id="CHEBI:58349"/>
        <dbReference type="EC" id="1.1.1.169"/>
    </reaction>
</comment>
<feature type="domain" description="Ketopantoate reductase C-terminal" evidence="12">
    <location>
        <begin position="176"/>
        <end position="293"/>
    </location>
</feature>
<evidence type="ECO:0000313" key="14">
    <source>
        <dbReference type="Proteomes" id="UP000594430"/>
    </source>
</evidence>
<dbReference type="GO" id="GO:0008677">
    <property type="term" value="F:2-dehydropantoate 2-reductase activity"/>
    <property type="evidence" value="ECO:0007669"/>
    <property type="project" value="UniProtKB-EC"/>
</dbReference>
<evidence type="ECO:0000259" key="11">
    <source>
        <dbReference type="Pfam" id="PF02558"/>
    </source>
</evidence>
<comment type="pathway">
    <text evidence="1 10">Cofactor biosynthesis; (R)-pantothenate biosynthesis; (R)-pantoate from 3-methyl-2-oxobutanoate: step 2/2.</text>
</comment>
<dbReference type="GO" id="GO:0015940">
    <property type="term" value="P:pantothenate biosynthetic process"/>
    <property type="evidence" value="ECO:0007669"/>
    <property type="project" value="UniProtKB-UniPathway"/>
</dbReference>
<proteinExistence type="inferred from homology"/>
<gene>
    <name evidence="13" type="ORF">IZU98_04815</name>
</gene>
<feature type="domain" description="Ketopantoate reductase N-terminal" evidence="11">
    <location>
        <begin position="5"/>
        <end position="151"/>
    </location>
</feature>
<dbReference type="InterPro" id="IPR013328">
    <property type="entry name" value="6PGD_dom2"/>
</dbReference>
<evidence type="ECO:0000259" key="12">
    <source>
        <dbReference type="Pfam" id="PF08546"/>
    </source>
</evidence>
<evidence type="ECO:0000256" key="10">
    <source>
        <dbReference type="RuleBase" id="RU362068"/>
    </source>
</evidence>
<dbReference type="SUPFAM" id="SSF48179">
    <property type="entry name" value="6-phosphogluconate dehydrogenase C-terminal domain-like"/>
    <property type="match status" value="1"/>
</dbReference>
<sequence>MSSTWHILGAGSLGSLWACRLARAGKAVRLIMRDSTRLQAYQQVGSLGLLEQDLTAHYAIPAETAQSDGPIHRLLVACKAYDAAPAVASVASRLVPGAEVLLLQNGLGSQDEVARQVPQARCIFVSSTEGAYRERDWQVRFAGQGYNWLGDPGNPAPPPWLEDLQAAGIPAQWSPDILSRLWRKLAINCAINPLTVLHQCRNGGLLGHLDQVQALCVELERLLRQCGQPQAAQDLEQDVQRVLLATATNYASMYQDVRAGRRTEVQYLLGYACQAARRHGLHLPHLEHLLQCLVDNLRVRGLPCD</sequence>
<keyword evidence="6 10" id="KW-0521">NADP</keyword>
<dbReference type="EC" id="1.1.1.169" evidence="3 10"/>
<organism evidence="13 14">
    <name type="scientific">Pseudomonas fulva</name>
    <dbReference type="NCBI Taxonomy" id="47880"/>
    <lineage>
        <taxon>Bacteria</taxon>
        <taxon>Pseudomonadati</taxon>
        <taxon>Pseudomonadota</taxon>
        <taxon>Gammaproteobacteria</taxon>
        <taxon>Pseudomonadales</taxon>
        <taxon>Pseudomonadaceae</taxon>
        <taxon>Pseudomonas</taxon>
    </lineage>
</organism>
<keyword evidence="7 10" id="KW-0560">Oxidoreductase</keyword>
<dbReference type="InterPro" id="IPR003710">
    <property type="entry name" value="ApbA"/>
</dbReference>
<dbReference type="SUPFAM" id="SSF51735">
    <property type="entry name" value="NAD(P)-binding Rossmann-fold domains"/>
    <property type="match status" value="1"/>
</dbReference>
<dbReference type="UniPathway" id="UPA00028">
    <property type="reaction ID" value="UER00004"/>
</dbReference>
<evidence type="ECO:0000313" key="13">
    <source>
        <dbReference type="EMBL" id="QPH50051.1"/>
    </source>
</evidence>
<evidence type="ECO:0000256" key="9">
    <source>
        <dbReference type="ARBA" id="ARBA00048793"/>
    </source>
</evidence>
<dbReference type="Gene3D" id="1.10.1040.10">
    <property type="entry name" value="N-(1-d-carboxylethyl)-l-norvaline Dehydrogenase, domain 2"/>
    <property type="match status" value="1"/>
</dbReference>
<dbReference type="GO" id="GO:0050661">
    <property type="term" value="F:NADP binding"/>
    <property type="evidence" value="ECO:0007669"/>
    <property type="project" value="TreeGrafter"/>
</dbReference>
<dbReference type="NCBIfam" id="TIGR00745">
    <property type="entry name" value="apbA_panE"/>
    <property type="match status" value="1"/>
</dbReference>
<dbReference type="EMBL" id="CP064946">
    <property type="protein sequence ID" value="QPH50051.1"/>
    <property type="molecule type" value="Genomic_DNA"/>
</dbReference>
<accession>A0A2L1WAJ2</accession>
<dbReference type="Gene3D" id="3.40.50.720">
    <property type="entry name" value="NAD(P)-binding Rossmann-like Domain"/>
    <property type="match status" value="1"/>
</dbReference>
<dbReference type="InterPro" id="IPR008927">
    <property type="entry name" value="6-PGluconate_DH-like_C_sf"/>
</dbReference>
<keyword evidence="5 10" id="KW-0566">Pantothenate biosynthesis</keyword>
<dbReference type="PANTHER" id="PTHR43765:SF2">
    <property type="entry name" value="2-DEHYDROPANTOATE 2-REDUCTASE"/>
    <property type="match status" value="1"/>
</dbReference>
<reference evidence="13 14" key="1">
    <citation type="submission" date="2020-11" db="EMBL/GenBank/DDBJ databases">
        <title>Pseudomonas fulva producing VIM-24.</title>
        <authorList>
            <person name="Liu S."/>
        </authorList>
    </citation>
    <scope>NUCLEOTIDE SEQUENCE [LARGE SCALE GENOMIC DNA]</scope>
    <source>
        <strain evidence="13 14">ZDHY414</strain>
    </source>
</reference>
<evidence type="ECO:0000256" key="6">
    <source>
        <dbReference type="ARBA" id="ARBA00022857"/>
    </source>
</evidence>
<dbReference type="Pfam" id="PF08546">
    <property type="entry name" value="ApbA_C"/>
    <property type="match status" value="1"/>
</dbReference>
<dbReference type="AlphaFoldDB" id="A0A2L1WAJ2"/>
<name>A0A2L1WAJ2_9PSED</name>
<evidence type="ECO:0000256" key="7">
    <source>
        <dbReference type="ARBA" id="ARBA00023002"/>
    </source>
</evidence>
<dbReference type="NCBIfam" id="NF004311">
    <property type="entry name" value="PRK05708.1"/>
    <property type="match status" value="1"/>
</dbReference>
<dbReference type="GO" id="GO:0005737">
    <property type="term" value="C:cytoplasm"/>
    <property type="evidence" value="ECO:0007669"/>
    <property type="project" value="TreeGrafter"/>
</dbReference>
<dbReference type="InterPro" id="IPR036291">
    <property type="entry name" value="NAD(P)-bd_dom_sf"/>
</dbReference>
<evidence type="ECO:0000256" key="4">
    <source>
        <dbReference type="ARBA" id="ARBA00019465"/>
    </source>
</evidence>
<dbReference type="Pfam" id="PF02558">
    <property type="entry name" value="ApbA"/>
    <property type="match status" value="1"/>
</dbReference>